<sequence length="293" mass="31379">MDTANYHHGDAGAQISHGPASDGTHLALRDWPLASGVKARAQVLVVHGLGEHSGRYAALARRLNDWGFAVRGYDQYGHGLSGGPQGGLSSDMRLLDDLAVVLDGLRAEMPKNQAIVLLGHSMGGLVAADFVASGLRHVDALVLSSPALALHLTAVQKALMTGLPKLLPNLRVASGLKSRHLSHDPQVVQAYDTDALQHKRISARLARYMAEGGAHVLAKARNWCVPTLLLWAGQDKLVDPAGSAAFAQQAPASVVQAQCFESAYHEIFNERPELAAPVFARLQQWLDQRFPVA</sequence>
<protein>
    <submittedName>
        <fullName evidence="2">Alpha/beta hydrolase</fullName>
    </submittedName>
</protein>
<dbReference type="PANTHER" id="PTHR11614">
    <property type="entry name" value="PHOSPHOLIPASE-RELATED"/>
    <property type="match status" value="1"/>
</dbReference>
<proteinExistence type="predicted"/>
<dbReference type="RefSeq" id="WP_283486598.1">
    <property type="nucleotide sequence ID" value="NZ_CP125947.1"/>
</dbReference>
<dbReference type="InterPro" id="IPR029058">
    <property type="entry name" value="AB_hydrolase_fold"/>
</dbReference>
<dbReference type="SUPFAM" id="SSF53474">
    <property type="entry name" value="alpha/beta-Hydrolases"/>
    <property type="match status" value="1"/>
</dbReference>
<organism evidence="2 3">
    <name type="scientific">Comamonas resistens</name>
    <dbReference type="NCBI Taxonomy" id="3046670"/>
    <lineage>
        <taxon>Bacteria</taxon>
        <taxon>Pseudomonadati</taxon>
        <taxon>Pseudomonadota</taxon>
        <taxon>Betaproteobacteria</taxon>
        <taxon>Burkholderiales</taxon>
        <taxon>Comamonadaceae</taxon>
        <taxon>Comamonas</taxon>
    </lineage>
</organism>
<dbReference type="EMBL" id="CP125947">
    <property type="protein sequence ID" value="WHS65496.1"/>
    <property type="molecule type" value="Genomic_DNA"/>
</dbReference>
<keyword evidence="2" id="KW-0378">Hydrolase</keyword>
<name>A0ABY8SW19_9BURK</name>
<dbReference type="Gene3D" id="3.40.50.1820">
    <property type="entry name" value="alpha/beta hydrolase"/>
    <property type="match status" value="1"/>
</dbReference>
<accession>A0ABY8SW19</accession>
<dbReference type="Proteomes" id="UP001240697">
    <property type="component" value="Chromosome"/>
</dbReference>
<evidence type="ECO:0000313" key="2">
    <source>
        <dbReference type="EMBL" id="WHS65496.1"/>
    </source>
</evidence>
<dbReference type="Pfam" id="PF12146">
    <property type="entry name" value="Hydrolase_4"/>
    <property type="match status" value="1"/>
</dbReference>
<dbReference type="PRINTS" id="PR00111">
    <property type="entry name" value="ABHYDROLASE"/>
</dbReference>
<feature type="domain" description="Serine aminopeptidase S33" evidence="1">
    <location>
        <begin position="38"/>
        <end position="271"/>
    </location>
</feature>
<evidence type="ECO:0000259" key="1">
    <source>
        <dbReference type="Pfam" id="PF12146"/>
    </source>
</evidence>
<keyword evidence="3" id="KW-1185">Reference proteome</keyword>
<dbReference type="InterPro" id="IPR022742">
    <property type="entry name" value="Hydrolase_4"/>
</dbReference>
<dbReference type="GO" id="GO:0016787">
    <property type="term" value="F:hydrolase activity"/>
    <property type="evidence" value="ECO:0007669"/>
    <property type="project" value="UniProtKB-KW"/>
</dbReference>
<dbReference type="InterPro" id="IPR051044">
    <property type="entry name" value="MAG_DAG_Lipase"/>
</dbReference>
<dbReference type="InterPro" id="IPR000073">
    <property type="entry name" value="AB_hydrolase_1"/>
</dbReference>
<gene>
    <name evidence="2" type="ORF">QMY55_24070</name>
</gene>
<reference evidence="2 3" key="1">
    <citation type="submission" date="2023-05" db="EMBL/GenBank/DDBJ databases">
        <authorList>
            <person name="Yin Y."/>
            <person name="Lu Z."/>
        </authorList>
    </citation>
    <scope>NUCLEOTIDE SEQUENCE [LARGE SCALE GENOMIC DNA]</scope>
    <source>
        <strain evidence="2 3">ZM22</strain>
    </source>
</reference>
<evidence type="ECO:0000313" key="3">
    <source>
        <dbReference type="Proteomes" id="UP001240697"/>
    </source>
</evidence>